<gene>
    <name evidence="3" type="ORF">Agub_g12107</name>
</gene>
<dbReference type="PANTHER" id="PTHR15239">
    <property type="entry name" value="NUCLEAR EXPORT MEDIATOR FACTOR NEMF"/>
    <property type="match status" value="1"/>
</dbReference>
<dbReference type="AlphaFoldDB" id="A0AAD3HR18"/>
<dbReference type="Pfam" id="PF05670">
    <property type="entry name" value="NFACT-R_1"/>
    <property type="match status" value="1"/>
</dbReference>
<dbReference type="FunFam" id="2.30.310.10:FF:000002">
    <property type="entry name" value="nuclear export mediator factor Nemf"/>
    <property type="match status" value="1"/>
</dbReference>
<dbReference type="Proteomes" id="UP001054857">
    <property type="component" value="Unassembled WGS sequence"/>
</dbReference>
<comment type="caution">
    <text evidence="3">The sequence shown here is derived from an EMBL/GenBank/DDBJ whole genome shotgun (WGS) entry which is preliminary data.</text>
</comment>
<evidence type="ECO:0000256" key="1">
    <source>
        <dbReference type="SAM" id="MobiDB-lite"/>
    </source>
</evidence>
<feature type="compositionally biased region" description="Gly residues" evidence="1">
    <location>
        <begin position="337"/>
        <end position="346"/>
    </location>
</feature>
<dbReference type="InterPro" id="IPR051608">
    <property type="entry name" value="RQC_Subunit_NEMF"/>
</dbReference>
<keyword evidence="4" id="KW-1185">Reference proteome</keyword>
<feature type="compositionally biased region" description="Low complexity" evidence="1">
    <location>
        <begin position="347"/>
        <end position="368"/>
    </location>
</feature>
<protein>
    <recommendedName>
        <fullName evidence="2">NFACT RNA-binding domain-containing protein</fullName>
    </recommendedName>
</protein>
<evidence type="ECO:0000259" key="2">
    <source>
        <dbReference type="Pfam" id="PF05670"/>
    </source>
</evidence>
<feature type="compositionally biased region" description="Low complexity" evidence="1">
    <location>
        <begin position="261"/>
        <end position="275"/>
    </location>
</feature>
<dbReference type="Pfam" id="PF05833">
    <property type="entry name" value="NFACT_N"/>
    <property type="match status" value="1"/>
</dbReference>
<dbReference type="GO" id="GO:0072344">
    <property type="term" value="P:rescue of stalled ribosome"/>
    <property type="evidence" value="ECO:0007669"/>
    <property type="project" value="TreeGrafter"/>
</dbReference>
<name>A0AAD3HR18_9CHLO</name>
<evidence type="ECO:0000313" key="3">
    <source>
        <dbReference type="EMBL" id="GFR49968.1"/>
    </source>
</evidence>
<organism evidence="3 4">
    <name type="scientific">Astrephomene gubernaculifera</name>
    <dbReference type="NCBI Taxonomy" id="47775"/>
    <lineage>
        <taxon>Eukaryota</taxon>
        <taxon>Viridiplantae</taxon>
        <taxon>Chlorophyta</taxon>
        <taxon>core chlorophytes</taxon>
        <taxon>Chlorophyceae</taxon>
        <taxon>CS clade</taxon>
        <taxon>Chlamydomonadales</taxon>
        <taxon>Astrephomenaceae</taxon>
        <taxon>Astrephomene</taxon>
    </lineage>
</organism>
<feature type="region of interest" description="Disordered" evidence="1">
    <location>
        <begin position="242"/>
        <end position="283"/>
    </location>
</feature>
<dbReference type="GO" id="GO:1990116">
    <property type="term" value="P:ribosome-associated ubiquitin-dependent protein catabolic process"/>
    <property type="evidence" value="ECO:0007669"/>
    <property type="project" value="TreeGrafter"/>
</dbReference>
<dbReference type="InterPro" id="IPR008532">
    <property type="entry name" value="NFACT_RNA-bd"/>
</dbReference>
<proteinExistence type="predicted"/>
<feature type="non-terminal residue" evidence="3">
    <location>
        <position position="765"/>
    </location>
</feature>
<dbReference type="GO" id="GO:0043023">
    <property type="term" value="F:ribosomal large subunit binding"/>
    <property type="evidence" value="ECO:0007669"/>
    <property type="project" value="TreeGrafter"/>
</dbReference>
<dbReference type="Gene3D" id="2.30.310.10">
    <property type="entry name" value="ibrinogen binding protein from staphylococcus aureus domain"/>
    <property type="match status" value="1"/>
</dbReference>
<accession>A0AAD3HR18</accession>
<feature type="region of interest" description="Disordered" evidence="1">
    <location>
        <begin position="314"/>
        <end position="368"/>
    </location>
</feature>
<dbReference type="EMBL" id="BMAR01000034">
    <property type="protein sequence ID" value="GFR49968.1"/>
    <property type="molecule type" value="Genomic_DNA"/>
</dbReference>
<evidence type="ECO:0000313" key="4">
    <source>
        <dbReference type="Proteomes" id="UP001054857"/>
    </source>
</evidence>
<feature type="domain" description="NFACT RNA-binding" evidence="2">
    <location>
        <begin position="613"/>
        <end position="723"/>
    </location>
</feature>
<dbReference type="GO" id="GO:0000049">
    <property type="term" value="F:tRNA binding"/>
    <property type="evidence" value="ECO:0007669"/>
    <property type="project" value="TreeGrafter"/>
</dbReference>
<feature type="compositionally biased region" description="Gly residues" evidence="1">
    <location>
        <begin position="242"/>
        <end position="252"/>
    </location>
</feature>
<sequence>MVKQRMSSADVAAEVAALRTRILGLRVANIYDLNAKTYVLKLARSGEEGEKVHLLMESGARLHTTRVLREKASDLPSNFTLKLRKHCRTRRVEAVRQLGVDRCVELTLGSGQAAVHLILEMYAQGNIVLTDSRYEVLTLLRSHRDDARGLVVMARHPYPMAAVRLAARVTQGQLQQAAAAAGGGGMSYKALLSAVLPYGPTIAEHVAMDAGFDTDAAVPLLPPTEGGSSAADAAATAGITDGIGGLGLSGGGEEPEEGEEQLQSQPQPPASASSAGSGGGGVLPEAVQRALSAALGRLDDWFAGLEAGQVPQGYITLTPPGSSAKAGGRKNKKKQQAGGGQQGGQGQEPQPQQPQQQQQQPQPIDPAAAAAAVAAGELVFSEFAPLPLLPFAGQACLVLPSFDDALDEFYSKVEGQRAEIARADAERAAMSRLDRMKADQGSRAETLLRSAEECELKAQLITYNLGAVEAALAALNHSLATGMDWGELDRVIREERRAGNPVAALIASLQLESNSATLLLANSLDETGEEGDEEAGARKAVKVSVDLSLSAHANATAYFEQRRRHLAKHAKTLAANQAALAAAEKKAEAAVKQVRSAPAALQPVRKPMWFERFHWFVSSENYLVVSGRDAQQNELLVKRHLRRGDVYVHAELHGASSTIIKNPQPDQPIPPLTLQQAGAACVCRSRAWDSKIVTSAWWVHQHQVSKTAPTGEFLTTGSFMIRGKKNFLPPQPLVMGFGFLFKLDDSSIPAHLGERAVRGADPDAA</sequence>
<dbReference type="GO" id="GO:1990112">
    <property type="term" value="C:RQC complex"/>
    <property type="evidence" value="ECO:0007669"/>
    <property type="project" value="TreeGrafter"/>
</dbReference>
<dbReference type="PANTHER" id="PTHR15239:SF6">
    <property type="entry name" value="RIBOSOME QUALITY CONTROL COMPLEX SUBUNIT NEMF"/>
    <property type="match status" value="1"/>
</dbReference>
<reference evidence="3 4" key="1">
    <citation type="journal article" date="2021" name="Sci. Rep.">
        <title>Genome sequencing of the multicellular alga Astrephomene provides insights into convergent evolution of germ-soma differentiation.</title>
        <authorList>
            <person name="Yamashita S."/>
            <person name="Yamamoto K."/>
            <person name="Matsuzaki R."/>
            <person name="Suzuki S."/>
            <person name="Yamaguchi H."/>
            <person name="Hirooka S."/>
            <person name="Minakuchi Y."/>
            <person name="Miyagishima S."/>
            <person name="Kawachi M."/>
            <person name="Toyoda A."/>
            <person name="Nozaki H."/>
        </authorList>
    </citation>
    <scope>NUCLEOTIDE SEQUENCE [LARGE SCALE GENOMIC DNA]</scope>
    <source>
        <strain evidence="3 4">NIES-4017</strain>
    </source>
</reference>